<feature type="compositionally biased region" description="Basic and acidic residues" evidence="1">
    <location>
        <begin position="26"/>
        <end position="37"/>
    </location>
</feature>
<dbReference type="Proteomes" id="UP000053105">
    <property type="component" value="Unassembled WGS sequence"/>
</dbReference>
<feature type="compositionally biased region" description="Basic and acidic residues" evidence="1">
    <location>
        <begin position="1"/>
        <end position="12"/>
    </location>
</feature>
<gene>
    <name evidence="2" type="ORF">WN51_12185</name>
</gene>
<sequence length="64" mass="7765">MKLPTRWRERNSYKVKRQKVKRVGRRERGEAGGENGKKINRKDRMKIKMRKKETDLLTEYFPGT</sequence>
<organism evidence="2 3">
    <name type="scientific">Melipona quadrifasciata</name>
    <dbReference type="NCBI Taxonomy" id="166423"/>
    <lineage>
        <taxon>Eukaryota</taxon>
        <taxon>Metazoa</taxon>
        <taxon>Ecdysozoa</taxon>
        <taxon>Arthropoda</taxon>
        <taxon>Hexapoda</taxon>
        <taxon>Insecta</taxon>
        <taxon>Pterygota</taxon>
        <taxon>Neoptera</taxon>
        <taxon>Endopterygota</taxon>
        <taxon>Hymenoptera</taxon>
        <taxon>Apocrita</taxon>
        <taxon>Aculeata</taxon>
        <taxon>Apoidea</taxon>
        <taxon>Anthophila</taxon>
        <taxon>Apidae</taxon>
        <taxon>Melipona</taxon>
    </lineage>
</organism>
<keyword evidence="3" id="KW-1185">Reference proteome</keyword>
<reference evidence="2 3" key="1">
    <citation type="submission" date="2015-07" db="EMBL/GenBank/DDBJ databases">
        <title>The genome of Melipona quadrifasciata.</title>
        <authorList>
            <person name="Pan H."/>
            <person name="Kapheim K."/>
        </authorList>
    </citation>
    <scope>NUCLEOTIDE SEQUENCE [LARGE SCALE GENOMIC DNA]</scope>
    <source>
        <strain evidence="2">0111107301</strain>
        <tissue evidence="2">Whole body</tissue>
    </source>
</reference>
<feature type="region of interest" description="Disordered" evidence="1">
    <location>
        <begin position="1"/>
        <end position="41"/>
    </location>
</feature>
<evidence type="ECO:0000313" key="2">
    <source>
        <dbReference type="EMBL" id="KOX75441.1"/>
    </source>
</evidence>
<dbReference type="AlphaFoldDB" id="A0A0N0BH29"/>
<name>A0A0N0BH29_9HYME</name>
<protein>
    <submittedName>
        <fullName evidence="2">Uncharacterized protein</fullName>
    </submittedName>
</protein>
<feature type="compositionally biased region" description="Basic residues" evidence="1">
    <location>
        <begin position="13"/>
        <end position="25"/>
    </location>
</feature>
<dbReference type="EMBL" id="KQ435762">
    <property type="protein sequence ID" value="KOX75441.1"/>
    <property type="molecule type" value="Genomic_DNA"/>
</dbReference>
<proteinExistence type="predicted"/>
<evidence type="ECO:0000256" key="1">
    <source>
        <dbReference type="SAM" id="MobiDB-lite"/>
    </source>
</evidence>
<evidence type="ECO:0000313" key="3">
    <source>
        <dbReference type="Proteomes" id="UP000053105"/>
    </source>
</evidence>
<accession>A0A0N0BH29</accession>